<feature type="binding site" evidence="9">
    <location>
        <begin position="76"/>
        <end position="78"/>
    </location>
    <ligand>
        <name>ATP</name>
        <dbReference type="ChEBI" id="CHEBI:30616"/>
    </ligand>
</feature>
<proteinExistence type="inferred from homology"/>
<keyword evidence="8" id="KW-0809">Transit peptide</keyword>
<evidence type="ECO:0000256" key="5">
    <source>
        <dbReference type="ARBA" id="ARBA00022741"/>
    </source>
</evidence>
<comment type="subunit">
    <text evidence="9 10">Heterodimer of an alpha and a beta subunit.</text>
</comment>
<keyword evidence="12" id="KW-1185">Reference proteome</keyword>
<dbReference type="InterPro" id="IPR005811">
    <property type="entry name" value="SUCC_ACL_C"/>
</dbReference>
<dbReference type="Gene3D" id="3.30.470.20">
    <property type="entry name" value="ATP-grasp fold, B domain"/>
    <property type="match status" value="1"/>
</dbReference>
<keyword evidence="4 9" id="KW-0479">Metal-binding</keyword>
<comment type="subcellular location">
    <subcellularLocation>
        <location evidence="9">Mitochondrion</location>
    </subcellularLocation>
</comment>
<evidence type="ECO:0000256" key="6">
    <source>
        <dbReference type="ARBA" id="ARBA00022840"/>
    </source>
</evidence>
<comment type="catalytic activity">
    <reaction evidence="9">
        <text>succinate + ATP + CoA = succinyl-CoA + ADP + phosphate</text>
        <dbReference type="Rhea" id="RHEA:17661"/>
        <dbReference type="ChEBI" id="CHEBI:30031"/>
        <dbReference type="ChEBI" id="CHEBI:30616"/>
        <dbReference type="ChEBI" id="CHEBI:43474"/>
        <dbReference type="ChEBI" id="CHEBI:57287"/>
        <dbReference type="ChEBI" id="CHEBI:57292"/>
        <dbReference type="ChEBI" id="CHEBI:456216"/>
        <dbReference type="EC" id="6.2.1.5"/>
    </reaction>
</comment>
<dbReference type="PROSITE" id="PS01217">
    <property type="entry name" value="SUCCINYL_COA_LIG_3"/>
    <property type="match status" value="1"/>
</dbReference>
<dbReference type="NCBIfam" id="NF001913">
    <property type="entry name" value="PRK00696.1"/>
    <property type="match status" value="1"/>
</dbReference>
<dbReference type="Pfam" id="PF08442">
    <property type="entry name" value="ATP-grasp_2"/>
    <property type="match status" value="1"/>
</dbReference>
<dbReference type="InterPro" id="IPR005809">
    <property type="entry name" value="Succ_CoA_ligase-like_bsu"/>
</dbReference>
<dbReference type="Gene3D" id="3.30.1490.20">
    <property type="entry name" value="ATP-grasp fold, A domain"/>
    <property type="match status" value="1"/>
</dbReference>
<gene>
    <name evidence="11" type="ORF">N7476_005848</name>
</gene>
<dbReference type="SUPFAM" id="SSF52210">
    <property type="entry name" value="Succinyl-CoA synthetase domains"/>
    <property type="match status" value="1"/>
</dbReference>
<dbReference type="GO" id="GO:0006104">
    <property type="term" value="P:succinyl-CoA metabolic process"/>
    <property type="evidence" value="ECO:0007669"/>
    <property type="project" value="TreeGrafter"/>
</dbReference>
<dbReference type="InterPro" id="IPR017866">
    <property type="entry name" value="Succ-CoA_synthase_bsu_CS"/>
</dbReference>
<feature type="binding site" evidence="9">
    <location>
        <position position="69"/>
    </location>
    <ligand>
        <name>ATP</name>
        <dbReference type="ChEBI" id="CHEBI:30616"/>
    </ligand>
</feature>
<dbReference type="Pfam" id="PF00549">
    <property type="entry name" value="Ligase_CoA"/>
    <property type="match status" value="1"/>
</dbReference>
<dbReference type="Gene3D" id="3.40.50.261">
    <property type="entry name" value="Succinyl-CoA synthetase domains"/>
    <property type="match status" value="1"/>
</dbReference>
<dbReference type="GO" id="GO:0042709">
    <property type="term" value="C:succinate-CoA ligase complex"/>
    <property type="evidence" value="ECO:0007669"/>
    <property type="project" value="TreeGrafter"/>
</dbReference>
<comment type="pathway">
    <text evidence="1 9">Carbohydrate metabolism; tricarboxylic acid cycle; succinate from succinyl-CoA (ligase route): step 1/1.</text>
</comment>
<dbReference type="EC" id="6.2.1.5" evidence="9"/>
<evidence type="ECO:0000256" key="7">
    <source>
        <dbReference type="ARBA" id="ARBA00022842"/>
    </source>
</evidence>
<dbReference type="InterPro" id="IPR013650">
    <property type="entry name" value="ATP-grasp_succ-CoA_synth-type"/>
</dbReference>
<feature type="binding site" evidence="9">
    <location>
        <begin position="347"/>
        <end position="349"/>
    </location>
    <ligand>
        <name>substrate</name>
        <note>ligand shared with subunit alpha</note>
    </ligand>
</feature>
<dbReference type="NCBIfam" id="TIGR01016">
    <property type="entry name" value="sucCoAbeta"/>
    <property type="match status" value="1"/>
</dbReference>
<comment type="function">
    <text evidence="9">Succinyl-CoA synthetase functions in the citric acid cycle (TCA), coupling the hydrolysis of succinyl-CoA to the synthesis of ATP and thus represents the only step of substrate-level phosphorylation in the TCA. The beta subunit provides nucleotide specificity of the enzyme and binds the substrate succinate, while the binding sites for coenzyme A and phosphate are found in the alpha subunit.</text>
</comment>
<comment type="caution">
    <text evidence="11">The sequence shown here is derived from an EMBL/GenBank/DDBJ whole genome shotgun (WGS) entry which is preliminary data.</text>
</comment>
<dbReference type="InterPro" id="IPR011761">
    <property type="entry name" value="ATP-grasp"/>
</dbReference>
<dbReference type="InterPro" id="IPR016102">
    <property type="entry name" value="Succinyl-CoA_synth-like"/>
</dbReference>
<name>A0A9W9PW34_9EURO</name>
<dbReference type="AlphaFoldDB" id="A0A9W9PW34"/>
<evidence type="ECO:0000256" key="10">
    <source>
        <dbReference type="RuleBase" id="RU361258"/>
    </source>
</evidence>
<keyword evidence="5 9" id="KW-0547">Nucleotide-binding</keyword>
<reference evidence="11" key="1">
    <citation type="submission" date="2022-12" db="EMBL/GenBank/DDBJ databases">
        <authorList>
            <person name="Petersen C."/>
        </authorList>
    </citation>
    <scope>NUCLEOTIDE SEQUENCE</scope>
    <source>
        <strain evidence="11">IBT 21472</strain>
    </source>
</reference>
<protein>
    <recommendedName>
        <fullName evidence="9">Succinate--CoA ligase [ADP-forming] subunit beta, mitochondrial</fullName>
        <ecNumber evidence="9">6.2.1.5</ecNumber>
    </recommendedName>
    <alternativeName>
        <fullName evidence="9">Succinyl-CoA synthetase beta chain</fullName>
        <shortName evidence="9">SCS-beta</shortName>
    </alternativeName>
</protein>
<reference evidence="11" key="2">
    <citation type="journal article" date="2023" name="IMA Fungus">
        <title>Comparative genomic study of the Penicillium genus elucidates a diverse pangenome and 15 lateral gene transfer events.</title>
        <authorList>
            <person name="Petersen C."/>
            <person name="Sorensen T."/>
            <person name="Nielsen M.R."/>
            <person name="Sondergaard T.E."/>
            <person name="Sorensen J.L."/>
            <person name="Fitzpatrick D.A."/>
            <person name="Frisvad J.C."/>
            <person name="Nielsen K.L."/>
        </authorList>
    </citation>
    <scope>NUCLEOTIDE SEQUENCE</scope>
    <source>
        <strain evidence="11">IBT 21472</strain>
    </source>
</reference>
<evidence type="ECO:0000256" key="1">
    <source>
        <dbReference type="ARBA" id="ARBA00005064"/>
    </source>
</evidence>
<dbReference type="SUPFAM" id="SSF56059">
    <property type="entry name" value="Glutathione synthetase ATP-binding domain-like"/>
    <property type="match status" value="1"/>
</dbReference>
<dbReference type="GO" id="GO:0006099">
    <property type="term" value="P:tricarboxylic acid cycle"/>
    <property type="evidence" value="ECO:0007669"/>
    <property type="project" value="UniProtKB-UniRule"/>
</dbReference>
<dbReference type="GO" id="GO:0004775">
    <property type="term" value="F:succinate-CoA ligase (ADP-forming) activity"/>
    <property type="evidence" value="ECO:0007669"/>
    <property type="project" value="UniProtKB-UniRule"/>
</dbReference>
<organism evidence="11 12">
    <name type="scientific">Penicillium atrosanguineum</name>
    <dbReference type="NCBI Taxonomy" id="1132637"/>
    <lineage>
        <taxon>Eukaryota</taxon>
        <taxon>Fungi</taxon>
        <taxon>Dikarya</taxon>
        <taxon>Ascomycota</taxon>
        <taxon>Pezizomycotina</taxon>
        <taxon>Eurotiomycetes</taxon>
        <taxon>Eurotiomycetidae</taxon>
        <taxon>Eurotiales</taxon>
        <taxon>Aspergillaceae</taxon>
        <taxon>Penicillium</taxon>
    </lineage>
</organism>
<sequence>MIGRRTLSRLFQGHHGPFKMQVRHLNLLEYQSHKLLRDFNIPVPNGLVVTSAEEARKVVSDISAPSVLKAQVLAGGRGKGKYDSDGKGGVRIVTWPKEAYENASQMLGYHLTTKQTPPGGLFVNKLYIYKAVDVADEFYLALTFDRGRGMPVLLISDVGGTNIESNIDKLQKFWFHLPTGLTTEIISYIQAQLGFSDKEMVVVDKILHQMIKLFREKDATLLELNPLVRTHDGKFICLDAKFSFDNAARFRQEELFSLEERSPEEEVEYQASKLGLSYVRLDGNIGNIVNGAGLAMATNDLISLYGGKCANFLDVGGGATKQTLSKAFEILNNDSRIKGILVNIYGGIVRCDMIAESIVAAANATGGFKVPVVVRLQGTNCPQALQLIENSGLDNVIVDADFESAAQMIVDRVGNM</sequence>
<dbReference type="PROSITE" id="PS50975">
    <property type="entry name" value="ATP_GRASP"/>
    <property type="match status" value="1"/>
</dbReference>
<keyword evidence="2 9" id="KW-0816">Tricarboxylic acid cycle</keyword>
<dbReference type="PIRSF" id="PIRSF001554">
    <property type="entry name" value="SucCS_beta"/>
    <property type="match status" value="1"/>
</dbReference>
<evidence type="ECO:0000256" key="3">
    <source>
        <dbReference type="ARBA" id="ARBA00022598"/>
    </source>
</evidence>
<keyword evidence="6 9" id="KW-0067">ATP-binding</keyword>
<feature type="binding site" evidence="9">
    <location>
        <position position="239"/>
    </location>
    <ligand>
        <name>Mg(2+)</name>
        <dbReference type="ChEBI" id="CHEBI:18420"/>
    </ligand>
</feature>
<evidence type="ECO:0000313" key="11">
    <source>
        <dbReference type="EMBL" id="KAJ5315541.1"/>
    </source>
</evidence>
<accession>A0A9W9PW34</accession>
<dbReference type="OrthoDB" id="1664372at2759"/>
<dbReference type="EMBL" id="JAPZBO010000005">
    <property type="protein sequence ID" value="KAJ5315541.1"/>
    <property type="molecule type" value="Genomic_DNA"/>
</dbReference>
<keyword evidence="9" id="KW-0496">Mitochondrion</keyword>
<evidence type="ECO:0000256" key="9">
    <source>
        <dbReference type="HAMAP-Rule" id="MF_03219"/>
    </source>
</evidence>
<feature type="binding site" evidence="9">
    <location>
        <position position="137"/>
    </location>
    <ligand>
        <name>ATP</name>
        <dbReference type="ChEBI" id="CHEBI:30616"/>
    </ligand>
</feature>
<dbReference type="Proteomes" id="UP001147746">
    <property type="component" value="Unassembled WGS sequence"/>
</dbReference>
<dbReference type="GO" id="GO:0005524">
    <property type="term" value="F:ATP binding"/>
    <property type="evidence" value="ECO:0007669"/>
    <property type="project" value="UniProtKB-UniRule"/>
</dbReference>
<dbReference type="HAMAP" id="MF_00558">
    <property type="entry name" value="Succ_CoA_beta"/>
    <property type="match status" value="1"/>
</dbReference>
<dbReference type="FunFam" id="3.40.50.261:FF:000001">
    <property type="entry name" value="Succinate--CoA ligase [ADP-forming] subunit beta"/>
    <property type="match status" value="1"/>
</dbReference>
<keyword evidence="3 9" id="KW-0436">Ligase</keyword>
<dbReference type="PANTHER" id="PTHR11815">
    <property type="entry name" value="SUCCINYL-COA SYNTHETASE BETA CHAIN"/>
    <property type="match status" value="1"/>
</dbReference>
<evidence type="ECO:0000256" key="2">
    <source>
        <dbReference type="ARBA" id="ARBA00022532"/>
    </source>
</evidence>
<dbReference type="InterPro" id="IPR013815">
    <property type="entry name" value="ATP_grasp_subdomain_1"/>
</dbReference>
<evidence type="ECO:0000313" key="12">
    <source>
        <dbReference type="Proteomes" id="UP001147746"/>
    </source>
</evidence>
<feature type="binding site" evidence="9">
    <location>
        <position position="225"/>
    </location>
    <ligand>
        <name>Mg(2+)</name>
        <dbReference type="ChEBI" id="CHEBI:18420"/>
    </ligand>
</feature>
<evidence type="ECO:0000256" key="8">
    <source>
        <dbReference type="ARBA" id="ARBA00022946"/>
    </source>
</evidence>
<feature type="binding site" evidence="9">
    <location>
        <position position="290"/>
    </location>
    <ligand>
        <name>substrate</name>
        <note>ligand shared with subunit alpha</note>
    </ligand>
</feature>
<dbReference type="GO" id="GO:0000287">
    <property type="term" value="F:magnesium ion binding"/>
    <property type="evidence" value="ECO:0007669"/>
    <property type="project" value="UniProtKB-UniRule"/>
</dbReference>
<dbReference type="GO" id="GO:0005739">
    <property type="term" value="C:mitochondrion"/>
    <property type="evidence" value="ECO:0007669"/>
    <property type="project" value="UniProtKB-SubCell"/>
</dbReference>
<evidence type="ECO:0000256" key="4">
    <source>
        <dbReference type="ARBA" id="ARBA00022723"/>
    </source>
</evidence>
<dbReference type="PANTHER" id="PTHR11815:SF1">
    <property type="entry name" value="SUCCINATE--COA LIGASE [ADP-FORMING] SUBUNIT BETA, MITOCHONDRIAL"/>
    <property type="match status" value="1"/>
</dbReference>
<comment type="similarity">
    <text evidence="9 10">Belongs to the succinate/malate CoA ligase beta subunit family.</text>
</comment>
<keyword evidence="7 9" id="KW-0460">Magnesium</keyword>
<comment type="cofactor">
    <cofactor evidence="9">
        <name>Mg(2+)</name>
        <dbReference type="ChEBI" id="CHEBI:18420"/>
    </cofactor>
    <text evidence="9">Binds 1 Mg(2+) ion per subunit.</text>
</comment>